<sequence>MAQAMTIGKAGHKAGRVNGGPPLGGVLGKVKTYIAVYGAAVGTSDSEIGHPSLTRHEMDELGIRRSKAVNAVLHH</sequence>
<dbReference type="Proteomes" id="UP000515317">
    <property type="component" value="Chromosome"/>
</dbReference>
<dbReference type="AlphaFoldDB" id="A0A6S6QUQ9"/>
<keyword evidence="3" id="KW-1185">Reference proteome</keyword>
<organism evidence="2 3">
    <name type="scientific">Terrihabitans soli</name>
    <dbReference type="NCBI Taxonomy" id="708113"/>
    <lineage>
        <taxon>Bacteria</taxon>
        <taxon>Pseudomonadati</taxon>
        <taxon>Pseudomonadota</taxon>
        <taxon>Alphaproteobacteria</taxon>
        <taxon>Hyphomicrobiales</taxon>
        <taxon>Terrihabitans</taxon>
    </lineage>
</organism>
<evidence type="ECO:0000256" key="1">
    <source>
        <dbReference type="SAM" id="MobiDB-lite"/>
    </source>
</evidence>
<dbReference type="KEGG" id="tso:IZ6_20400"/>
<evidence type="ECO:0000313" key="3">
    <source>
        <dbReference type="Proteomes" id="UP000515317"/>
    </source>
</evidence>
<proteinExistence type="predicted"/>
<dbReference type="EMBL" id="AP023361">
    <property type="protein sequence ID" value="BCJ91305.1"/>
    <property type="molecule type" value="Genomic_DNA"/>
</dbReference>
<gene>
    <name evidence="2" type="ORF">IZ6_20400</name>
</gene>
<protein>
    <submittedName>
        <fullName evidence="2">Uncharacterized protein</fullName>
    </submittedName>
</protein>
<name>A0A6S6QUQ9_9HYPH</name>
<feature type="region of interest" description="Disordered" evidence="1">
    <location>
        <begin position="1"/>
        <end position="21"/>
    </location>
</feature>
<reference evidence="2 3" key="1">
    <citation type="submission" date="2020-08" db="EMBL/GenBank/DDBJ databases">
        <title>Genome sequence of Rhizobiales bacterium strain IZ6.</title>
        <authorList>
            <person name="Nakai R."/>
            <person name="Naganuma T."/>
        </authorList>
    </citation>
    <scope>NUCLEOTIDE SEQUENCE [LARGE SCALE GENOMIC DNA]</scope>
    <source>
        <strain evidence="2 3">IZ6</strain>
    </source>
</reference>
<accession>A0A6S6QUQ9</accession>
<evidence type="ECO:0000313" key="2">
    <source>
        <dbReference type="EMBL" id="BCJ91305.1"/>
    </source>
</evidence>
<dbReference type="RefSeq" id="WP_222874961.1">
    <property type="nucleotide sequence ID" value="NZ_AP023361.1"/>
</dbReference>